<gene>
    <name evidence="1" type="ORF">HMPREF0769_11886</name>
</gene>
<organism evidence="1">
    <name type="scientific">Staphylococcus aureus subsp. aureus MN8</name>
    <dbReference type="NCBI Taxonomy" id="548470"/>
    <lineage>
        <taxon>Bacteria</taxon>
        <taxon>Bacillati</taxon>
        <taxon>Bacillota</taxon>
        <taxon>Bacilli</taxon>
        <taxon>Bacillales</taxon>
        <taxon>Staphylococcaceae</taxon>
        <taxon>Staphylococcus</taxon>
    </lineage>
</organism>
<dbReference type="AlphaFoldDB" id="A0A0E1X6K9"/>
<evidence type="ECO:0000313" key="1">
    <source>
        <dbReference type="EMBL" id="EFH94265.1"/>
    </source>
</evidence>
<dbReference type="HOGENOM" id="CLU_083851_1_0_9"/>
<accession>A0A0E1X6K9</accession>
<proteinExistence type="predicted"/>
<comment type="caution">
    <text evidence="1">The sequence shown here is derived from an EMBL/GenBank/DDBJ whole genome shotgun (WGS) entry which is preliminary data.</text>
</comment>
<dbReference type="Proteomes" id="UP000003455">
    <property type="component" value="Chromosome"/>
</dbReference>
<protein>
    <submittedName>
        <fullName evidence="1">Uncharacterized protein</fullName>
    </submittedName>
</protein>
<sequence length="214" mass="25232">MDIDFILSKLQVFHFIKFEKRFIEMEKNEYTAKYNEYSQLLDATYSQAVAYLLNKYGAVTDDYYKEKSYTRFLNGEIKSISKGKYTRASEGLYCHHISEDKFQNLSDLRFISEFKYSYNYQKKENLVYCDLIEHLILHAIITKESNGQFGVAGLCQMIKPTVIDWYIGEYNPKPAWMQATKARAYLPGILVEKLLIKIDDMLKGIEIYDFLESR</sequence>
<dbReference type="EMBL" id="ACJA02000004">
    <property type="protein sequence ID" value="EFH94265.1"/>
    <property type="molecule type" value="Genomic_DNA"/>
</dbReference>
<name>A0A0E1X6K9_STAAU</name>
<reference evidence="1" key="1">
    <citation type="submission" date="2010-05" db="EMBL/GenBank/DDBJ databases">
        <authorList>
            <person name="Muzny D."/>
            <person name="Qin X."/>
            <person name="Buhay C."/>
            <person name="Dugan-Rocha S."/>
            <person name="Ding Y."/>
            <person name="Chen G."/>
            <person name="Hawes A."/>
            <person name="Holder M."/>
            <person name="Jhangiani S."/>
            <person name="Johnson A."/>
            <person name="Khan Z."/>
            <person name="Li Z."/>
            <person name="Liu W."/>
            <person name="Liu X."/>
            <person name="Perez L."/>
            <person name="Shen H."/>
            <person name="Wang Q."/>
            <person name="Watt J."/>
            <person name="Xi L."/>
            <person name="Xin Y."/>
            <person name="Zhou J."/>
            <person name="Deng J."/>
            <person name="Jiang H."/>
            <person name="Liu Y."/>
            <person name="Qu J."/>
            <person name="Song X.-Z."/>
            <person name="Zhang L."/>
            <person name="Villasana D."/>
            <person name="Johnson A."/>
            <person name="Liu J."/>
            <person name="Liyanage D."/>
            <person name="Lorensuhewa L."/>
            <person name="Robinson T."/>
            <person name="Song A."/>
            <person name="Song B.-B."/>
            <person name="Dinh H."/>
            <person name="Thornton R."/>
            <person name="Coyle M."/>
            <person name="Francisco L."/>
            <person name="Jackson L."/>
            <person name="Javaid M."/>
            <person name="Korchina V."/>
            <person name="Kovar C."/>
            <person name="Mata R."/>
            <person name="Mathew T."/>
            <person name="Ngo R."/>
            <person name="Nguyen L."/>
            <person name="Nguyen N."/>
            <person name="Okwuonu G."/>
            <person name="Ongeri F."/>
            <person name="Pham C."/>
            <person name="Simmons D."/>
            <person name="Wilczek-Boney K."/>
            <person name="Hale W."/>
            <person name="Jakkamsetti A."/>
            <person name="Pham P."/>
            <person name="Ruth R."/>
            <person name="San Lucas F."/>
            <person name="Warren J."/>
            <person name="Zhang J."/>
            <person name="Zhao Z."/>
            <person name="Zhou C."/>
            <person name="Zhu D."/>
            <person name="Lee S."/>
            <person name="Bess C."/>
            <person name="Blankenburg K."/>
            <person name="Forbes L."/>
            <person name="Fu Q."/>
            <person name="Gubbala S."/>
            <person name="Hirani K."/>
            <person name="Jayaseelan J.C."/>
            <person name="Lara F."/>
            <person name="Munidasa M."/>
            <person name="Palculict T."/>
            <person name="Patil S."/>
            <person name="Pu L.-L."/>
            <person name="Saada N."/>
            <person name="Tang L."/>
            <person name="Weissenberger G."/>
            <person name="Zhu Y."/>
            <person name="Hemphill L."/>
            <person name="Shang Y."/>
            <person name="Youmans B."/>
            <person name="Ayvaz T."/>
            <person name="Ross M."/>
            <person name="Santibanez J."/>
            <person name="Aqrawi P."/>
            <person name="Gross S."/>
            <person name="Joshi V."/>
            <person name="Fowler G."/>
            <person name="Nazareth L."/>
            <person name="Reid J."/>
            <person name="Worley K."/>
            <person name="Petrosino J."/>
            <person name="Highlander S."/>
            <person name="Gibbs R."/>
        </authorList>
    </citation>
    <scope>NUCLEOTIDE SEQUENCE [LARGE SCALE GENOMIC DNA]</scope>
    <source>
        <strain evidence="1">MN8</strain>
    </source>
</reference>